<dbReference type="SMART" id="SM01084">
    <property type="entry name" value="CKS"/>
    <property type="match status" value="1"/>
</dbReference>
<keyword evidence="2 4" id="KW-0132">Cell division</keyword>
<dbReference type="EMBL" id="JAAAIP010001921">
    <property type="protein sequence ID" value="KAG0302869.1"/>
    <property type="molecule type" value="Genomic_DNA"/>
</dbReference>
<feature type="compositionally biased region" description="Low complexity" evidence="5">
    <location>
        <begin position="87"/>
        <end position="98"/>
    </location>
</feature>
<evidence type="ECO:0000256" key="4">
    <source>
        <dbReference type="RuleBase" id="RU311113"/>
    </source>
</evidence>
<accession>A0A9P6UIN7</accession>
<dbReference type="SUPFAM" id="SSF55637">
    <property type="entry name" value="Cell cycle regulatory proteins"/>
    <property type="match status" value="1"/>
</dbReference>
<feature type="compositionally biased region" description="Basic residues" evidence="5">
    <location>
        <begin position="73"/>
        <end position="86"/>
    </location>
</feature>
<dbReference type="Gene3D" id="3.30.170.10">
    <property type="entry name" value="Cyclin-dependent kinase, regulatory subunit"/>
    <property type="match status" value="1"/>
</dbReference>
<comment type="similarity">
    <text evidence="1 4">Belongs to the CKS family.</text>
</comment>
<dbReference type="PANTHER" id="PTHR23415">
    <property type="entry name" value="CYCLIN-DEPENDENT KINASES REGULATORY SUBUNIT/60S RIBOSOME SUBUNIT BIOGENESIS PROTEIN NIP7"/>
    <property type="match status" value="1"/>
</dbReference>
<dbReference type="PRINTS" id="PR00296">
    <property type="entry name" value="CYCLINKINASE"/>
</dbReference>
<keyword evidence="3 4" id="KW-0131">Cell cycle</keyword>
<protein>
    <recommendedName>
        <fullName evidence="4">Cyclin-dependent kinases regulatory subunit</fullName>
    </recommendedName>
</protein>
<organism evidence="6 7">
    <name type="scientific">Dissophora globulifera</name>
    <dbReference type="NCBI Taxonomy" id="979702"/>
    <lineage>
        <taxon>Eukaryota</taxon>
        <taxon>Fungi</taxon>
        <taxon>Fungi incertae sedis</taxon>
        <taxon>Mucoromycota</taxon>
        <taxon>Mortierellomycotina</taxon>
        <taxon>Mortierellomycetes</taxon>
        <taxon>Mortierellales</taxon>
        <taxon>Mortierellaceae</taxon>
        <taxon>Dissophora</taxon>
    </lineage>
</organism>
<reference evidence="6" key="1">
    <citation type="journal article" date="2020" name="Fungal Divers.">
        <title>Resolving the Mortierellaceae phylogeny through synthesis of multi-gene phylogenetics and phylogenomics.</title>
        <authorList>
            <person name="Vandepol N."/>
            <person name="Liber J."/>
            <person name="Desiro A."/>
            <person name="Na H."/>
            <person name="Kennedy M."/>
            <person name="Barry K."/>
            <person name="Grigoriev I.V."/>
            <person name="Miller A.N."/>
            <person name="O'Donnell K."/>
            <person name="Stajich J.E."/>
            <person name="Bonito G."/>
        </authorList>
    </citation>
    <scope>NUCLEOTIDE SEQUENCE</scope>
    <source>
        <strain evidence="6">REB-010B</strain>
    </source>
</reference>
<name>A0A9P6UIN7_9FUNG</name>
<evidence type="ECO:0000256" key="1">
    <source>
        <dbReference type="ARBA" id="ARBA00007782"/>
    </source>
</evidence>
<dbReference type="AlphaFoldDB" id="A0A9P6UIN7"/>
<dbReference type="Proteomes" id="UP000738325">
    <property type="component" value="Unassembled WGS sequence"/>
</dbReference>
<proteinExistence type="inferred from homology"/>
<feature type="compositionally biased region" description="Polar residues" evidence="5">
    <location>
        <begin position="1"/>
        <end position="11"/>
    </location>
</feature>
<dbReference type="GO" id="GO:0016538">
    <property type="term" value="F:cyclin-dependent protein serine/threonine kinase regulator activity"/>
    <property type="evidence" value="ECO:0007669"/>
    <property type="project" value="InterPro"/>
</dbReference>
<comment type="caution">
    <text evidence="6">The sequence shown here is derived from an EMBL/GenBank/DDBJ whole genome shotgun (WGS) entry which is preliminary data.</text>
</comment>
<evidence type="ECO:0000256" key="3">
    <source>
        <dbReference type="ARBA" id="ARBA00023306"/>
    </source>
</evidence>
<dbReference type="InterPro" id="IPR036858">
    <property type="entry name" value="Cyclin-dep_kinase_reg-sub_sf"/>
</dbReference>
<feature type="compositionally biased region" description="Low complexity" evidence="5">
    <location>
        <begin position="448"/>
        <end position="474"/>
    </location>
</feature>
<feature type="non-terminal residue" evidence="6">
    <location>
        <position position="474"/>
    </location>
</feature>
<dbReference type="GO" id="GO:0051301">
    <property type="term" value="P:cell division"/>
    <property type="evidence" value="ECO:0007669"/>
    <property type="project" value="UniProtKB-UniRule"/>
</dbReference>
<evidence type="ECO:0000256" key="5">
    <source>
        <dbReference type="SAM" id="MobiDB-lite"/>
    </source>
</evidence>
<gene>
    <name evidence="6" type="ORF">BGZ99_002881</name>
</gene>
<comment type="function">
    <text evidence="4">Binds to the catalytic subunit of the cyclin dependent kinases and is essential for their biological function.</text>
</comment>
<dbReference type="InterPro" id="IPR000789">
    <property type="entry name" value="Cyclin-dep_kinase_reg-sub"/>
</dbReference>
<keyword evidence="7" id="KW-1185">Reference proteome</keyword>
<dbReference type="Pfam" id="PF01111">
    <property type="entry name" value="CKS"/>
    <property type="match status" value="1"/>
</dbReference>
<feature type="region of interest" description="Disordered" evidence="5">
    <location>
        <begin position="66"/>
        <end position="98"/>
    </location>
</feature>
<feature type="region of interest" description="Disordered" evidence="5">
    <location>
        <begin position="432"/>
        <end position="474"/>
    </location>
</feature>
<feature type="compositionally biased region" description="Basic and acidic residues" evidence="5">
    <location>
        <begin position="432"/>
        <end position="442"/>
    </location>
</feature>
<evidence type="ECO:0000313" key="6">
    <source>
        <dbReference type="EMBL" id="KAG0302869.1"/>
    </source>
</evidence>
<sequence length="474" mass="56582">LSRQASVSQRPDQPEQPSIPPLQEAPGAPTRKRSRTSVEIAEIAGQARDAAAAAGIIRDSTATTLDARQQNHASKRPQHQHPRQHRQPQQQQQQQQQQAAQQQVIRQLTQEEAEQDIREEWKVLCSHILYADIYSDNVYEYRHVTLPKRLLEMIPMSFWRDGRKGLWKLMEESEWRFIGIHMSTGWEHYMCHDPEPHVLLFRRTIQLGDRIRREARRNLQRTQYLDLKELKERGDSISDRQDQWFQSYQRQLDDIKQAEKARYLQLLDAKDKRGQQLSQEEEQFCRRFIQQQQKERRQQKEKDLKQQFFALKFAKEKGELLTMEEDAFLKDYLQKAQLRKGRYMALKDASIRATKLNGDSGAQMTPEDAEFFEEYEQQLEQDQRRKEDRDRKAQYAMLRDAKKKGRKLTDDEVAFVNNFIRDYKDAHHQREDRLAEILKGQELEAQDQKQPQEQQCQEQEQPQEQQYQEQQQQV</sequence>
<dbReference type="OrthoDB" id="440676at2759"/>
<evidence type="ECO:0000313" key="7">
    <source>
        <dbReference type="Proteomes" id="UP000738325"/>
    </source>
</evidence>
<dbReference type="PROSITE" id="PS00945">
    <property type="entry name" value="CKS_2"/>
    <property type="match status" value="1"/>
</dbReference>
<evidence type="ECO:0000256" key="2">
    <source>
        <dbReference type="ARBA" id="ARBA00022618"/>
    </source>
</evidence>
<feature type="region of interest" description="Disordered" evidence="5">
    <location>
        <begin position="1"/>
        <end position="40"/>
    </location>
</feature>